<evidence type="ECO:0000313" key="3">
    <source>
        <dbReference type="EMBL" id="KAK0182043.1"/>
    </source>
</evidence>
<name>A0AA39G639_MICHY</name>
<organism evidence="3 4">
    <name type="scientific">Microctonus hyperodae</name>
    <name type="common">Parasitoid wasp</name>
    <dbReference type="NCBI Taxonomy" id="165561"/>
    <lineage>
        <taxon>Eukaryota</taxon>
        <taxon>Metazoa</taxon>
        <taxon>Ecdysozoa</taxon>
        <taxon>Arthropoda</taxon>
        <taxon>Hexapoda</taxon>
        <taxon>Insecta</taxon>
        <taxon>Pterygota</taxon>
        <taxon>Neoptera</taxon>
        <taxon>Endopterygota</taxon>
        <taxon>Hymenoptera</taxon>
        <taxon>Apocrita</taxon>
        <taxon>Ichneumonoidea</taxon>
        <taxon>Braconidae</taxon>
        <taxon>Euphorinae</taxon>
        <taxon>Microctonus</taxon>
    </lineage>
</organism>
<dbReference type="EMBL" id="JAQQBR010000001">
    <property type="protein sequence ID" value="KAK0182043.1"/>
    <property type="molecule type" value="Genomic_DNA"/>
</dbReference>
<dbReference type="Proteomes" id="UP001168972">
    <property type="component" value="Unassembled WGS sequence"/>
</dbReference>
<feature type="compositionally biased region" description="Polar residues" evidence="1">
    <location>
        <begin position="100"/>
        <end position="116"/>
    </location>
</feature>
<reference evidence="3" key="2">
    <citation type="submission" date="2023-03" db="EMBL/GenBank/DDBJ databases">
        <authorList>
            <person name="Inwood S.N."/>
            <person name="Skelly J.G."/>
            <person name="Guhlin J."/>
            <person name="Harrop T.W.R."/>
            <person name="Goldson S.G."/>
            <person name="Dearden P.K."/>
        </authorList>
    </citation>
    <scope>NUCLEOTIDE SEQUENCE</scope>
    <source>
        <strain evidence="3">Lincoln</strain>
        <tissue evidence="3">Whole body</tissue>
    </source>
</reference>
<feature type="region of interest" description="Disordered" evidence="1">
    <location>
        <begin position="219"/>
        <end position="266"/>
    </location>
</feature>
<dbReference type="GO" id="GO:0062129">
    <property type="term" value="C:chitin-based extracellular matrix"/>
    <property type="evidence" value="ECO:0007669"/>
    <property type="project" value="TreeGrafter"/>
</dbReference>
<dbReference type="GO" id="GO:0008010">
    <property type="term" value="F:structural constituent of chitin-based larval cuticle"/>
    <property type="evidence" value="ECO:0007669"/>
    <property type="project" value="TreeGrafter"/>
</dbReference>
<dbReference type="PANTHER" id="PTHR10380:SF2">
    <property type="entry name" value="AGAP003037-PA"/>
    <property type="match status" value="1"/>
</dbReference>
<accession>A0AA39G639</accession>
<dbReference type="PANTHER" id="PTHR10380">
    <property type="entry name" value="CUTICLE PROTEIN"/>
    <property type="match status" value="1"/>
</dbReference>
<proteinExistence type="predicted"/>
<sequence length="379" mass="43436">MAGPIKLVLFICIVEVVRAQFPEVDAGAIQERTRPHGRFVPRPTSRVSGGQFQPILSHQRIRRPIPIKSKSPADINEFSALTAAVRPKPNLLSAAKPVENPTTPSSQFLQQDQPTKPVSEETKEEEEEIAPQPLVKIGPLGPPFFQPQNNFVSNNNPITPKPVQSIIQFRPSQAAPLTPVFTRQSQLFDENIAPIQYRPSKPVKYRKPIEELPEIRNPVKHQHQPQYHQHQQQPQYHQQQQQPKQPQQQQSLTKQSGKKVTSYREKKPVAQIIRRWREDNDDGSITWGFENDDGSYKEEIIGIDCITRGKYGYVDPDGIRREYTYETGIKCDEEEQQDDEDNGFVDYQENKLVLPNGKTIDLSSMGKKQTRRPQPIYRN</sequence>
<evidence type="ECO:0000256" key="1">
    <source>
        <dbReference type="SAM" id="MobiDB-lite"/>
    </source>
</evidence>
<dbReference type="AlphaFoldDB" id="A0AA39G639"/>
<evidence type="ECO:0000256" key="2">
    <source>
        <dbReference type="SAM" id="SignalP"/>
    </source>
</evidence>
<gene>
    <name evidence="3" type="ORF">PV327_000214</name>
</gene>
<dbReference type="InterPro" id="IPR050468">
    <property type="entry name" value="Cuticle_Struct_Prot"/>
</dbReference>
<feature type="compositionally biased region" description="Low complexity" evidence="1">
    <location>
        <begin position="224"/>
        <end position="250"/>
    </location>
</feature>
<feature type="region of interest" description="Disordered" evidence="1">
    <location>
        <begin position="358"/>
        <end position="379"/>
    </location>
</feature>
<comment type="caution">
    <text evidence="3">The sequence shown here is derived from an EMBL/GenBank/DDBJ whole genome shotgun (WGS) entry which is preliminary data.</text>
</comment>
<feature type="region of interest" description="Disordered" evidence="1">
    <location>
        <begin position="94"/>
        <end position="129"/>
    </location>
</feature>
<evidence type="ECO:0000313" key="4">
    <source>
        <dbReference type="Proteomes" id="UP001168972"/>
    </source>
</evidence>
<reference evidence="3" key="1">
    <citation type="journal article" date="2023" name="bioRxiv">
        <title>Scaffold-level genome assemblies of two parasitoid biocontrol wasps reveal the parthenogenesis mechanism and an associated novel virus.</title>
        <authorList>
            <person name="Inwood S."/>
            <person name="Skelly J."/>
            <person name="Guhlin J."/>
            <person name="Harrop T."/>
            <person name="Goldson S."/>
            <person name="Dearden P."/>
        </authorList>
    </citation>
    <scope>NUCLEOTIDE SEQUENCE</scope>
    <source>
        <strain evidence="3">Lincoln</strain>
        <tissue evidence="3">Whole body</tissue>
    </source>
</reference>
<keyword evidence="2" id="KW-0732">Signal</keyword>
<feature type="chain" id="PRO_5041282360" evidence="2">
    <location>
        <begin position="20"/>
        <end position="379"/>
    </location>
</feature>
<protein>
    <submittedName>
        <fullName evidence="3">Uncharacterized protein</fullName>
    </submittedName>
</protein>
<feature type="signal peptide" evidence="2">
    <location>
        <begin position="1"/>
        <end position="19"/>
    </location>
</feature>
<keyword evidence="4" id="KW-1185">Reference proteome</keyword>